<dbReference type="EMBL" id="JBBKZV010000006">
    <property type="protein sequence ID" value="MEJ8823039.1"/>
    <property type="molecule type" value="Genomic_DNA"/>
</dbReference>
<dbReference type="PROSITE" id="PS50949">
    <property type="entry name" value="HTH_GNTR"/>
    <property type="match status" value="1"/>
</dbReference>
<dbReference type="SMART" id="SM00345">
    <property type="entry name" value="HTH_GNTR"/>
    <property type="match status" value="1"/>
</dbReference>
<dbReference type="Gene3D" id="1.10.10.10">
    <property type="entry name" value="Winged helix-like DNA-binding domain superfamily/Winged helix DNA-binding domain"/>
    <property type="match status" value="1"/>
</dbReference>
<gene>
    <name evidence="5" type="ORF">WKW80_13515</name>
</gene>
<organism evidence="5 6">
    <name type="scientific">Variovorax humicola</name>
    <dbReference type="NCBI Taxonomy" id="1769758"/>
    <lineage>
        <taxon>Bacteria</taxon>
        <taxon>Pseudomonadati</taxon>
        <taxon>Pseudomonadota</taxon>
        <taxon>Betaproteobacteria</taxon>
        <taxon>Burkholderiales</taxon>
        <taxon>Comamonadaceae</taxon>
        <taxon>Variovorax</taxon>
    </lineage>
</organism>
<dbReference type="Gene3D" id="1.20.120.530">
    <property type="entry name" value="GntR ligand-binding domain-like"/>
    <property type="match status" value="1"/>
</dbReference>
<dbReference type="SMART" id="SM00895">
    <property type="entry name" value="FCD"/>
    <property type="match status" value="1"/>
</dbReference>
<evidence type="ECO:0000256" key="1">
    <source>
        <dbReference type="ARBA" id="ARBA00023015"/>
    </source>
</evidence>
<dbReference type="PANTHER" id="PTHR43537:SF5">
    <property type="entry name" value="UXU OPERON TRANSCRIPTIONAL REGULATOR"/>
    <property type="match status" value="1"/>
</dbReference>
<protein>
    <submittedName>
        <fullName evidence="5">FadR/GntR family transcriptional regulator</fullName>
    </submittedName>
</protein>
<dbReference type="SUPFAM" id="SSF46785">
    <property type="entry name" value="Winged helix' DNA-binding domain"/>
    <property type="match status" value="1"/>
</dbReference>
<keyword evidence="1" id="KW-0805">Transcription regulation</keyword>
<name>A0ABU8W0M0_9BURK</name>
<dbReference type="RefSeq" id="WP_340364067.1">
    <property type="nucleotide sequence ID" value="NZ_JBBKZV010000006.1"/>
</dbReference>
<evidence type="ECO:0000259" key="4">
    <source>
        <dbReference type="PROSITE" id="PS50949"/>
    </source>
</evidence>
<dbReference type="Proteomes" id="UP001363010">
    <property type="component" value="Unassembled WGS sequence"/>
</dbReference>
<dbReference type="InterPro" id="IPR000524">
    <property type="entry name" value="Tscrpt_reg_HTH_GntR"/>
</dbReference>
<evidence type="ECO:0000313" key="6">
    <source>
        <dbReference type="Proteomes" id="UP001363010"/>
    </source>
</evidence>
<comment type="caution">
    <text evidence="5">The sequence shown here is derived from an EMBL/GenBank/DDBJ whole genome shotgun (WGS) entry which is preliminary data.</text>
</comment>
<dbReference type="InterPro" id="IPR008920">
    <property type="entry name" value="TF_FadR/GntR_C"/>
</dbReference>
<evidence type="ECO:0000313" key="5">
    <source>
        <dbReference type="EMBL" id="MEJ8823039.1"/>
    </source>
</evidence>
<dbReference type="PANTHER" id="PTHR43537">
    <property type="entry name" value="TRANSCRIPTIONAL REGULATOR, GNTR FAMILY"/>
    <property type="match status" value="1"/>
</dbReference>
<dbReference type="InterPro" id="IPR036388">
    <property type="entry name" value="WH-like_DNA-bd_sf"/>
</dbReference>
<dbReference type="Pfam" id="PF07729">
    <property type="entry name" value="FCD"/>
    <property type="match status" value="1"/>
</dbReference>
<keyword evidence="2" id="KW-0238">DNA-binding</keyword>
<feature type="domain" description="HTH gntR-type" evidence="4">
    <location>
        <begin position="65"/>
        <end position="133"/>
    </location>
</feature>
<keyword evidence="6" id="KW-1185">Reference proteome</keyword>
<dbReference type="InterPro" id="IPR036390">
    <property type="entry name" value="WH_DNA-bd_sf"/>
</dbReference>
<dbReference type="SUPFAM" id="SSF48008">
    <property type="entry name" value="GntR ligand-binding domain-like"/>
    <property type="match status" value="1"/>
</dbReference>
<dbReference type="InterPro" id="IPR011711">
    <property type="entry name" value="GntR_C"/>
</dbReference>
<evidence type="ECO:0000256" key="3">
    <source>
        <dbReference type="ARBA" id="ARBA00023163"/>
    </source>
</evidence>
<dbReference type="PRINTS" id="PR00035">
    <property type="entry name" value="HTHGNTR"/>
</dbReference>
<keyword evidence="3" id="KW-0804">Transcription</keyword>
<evidence type="ECO:0000256" key="2">
    <source>
        <dbReference type="ARBA" id="ARBA00023125"/>
    </source>
</evidence>
<sequence>MVDIVYSFLYLCGGFCFFLLQPIVLSPSSSVNASQSCINPVISCHMNTYTVEDAGPVPRANGATRLLGDKVYEDLMQLLGTPGFEPRARLPGETALSQRLGVSRPVLRQALARLRDEGRIYVRKGSGTFVTDALPQAKPISLGTLANIADIRAFLEFRCFMEGEAAARAALARTTDQMHHVRLCRERFEQALVDGSDAIEEDIAFHDAVAQACGNRFFGMTMTALAPQTRFSIGLSRSLSGRPQGERRAGVCQEHAAVERAIEQQDAVAARHAMEAHLRGGIARLFGH</sequence>
<reference evidence="5 6" key="1">
    <citation type="submission" date="2024-03" db="EMBL/GenBank/DDBJ databases">
        <title>Novel species of the genus Variovorax.</title>
        <authorList>
            <person name="Liu Q."/>
            <person name="Xin Y.-H."/>
        </authorList>
    </citation>
    <scope>NUCLEOTIDE SEQUENCE [LARGE SCALE GENOMIC DNA]</scope>
    <source>
        <strain evidence="5 6">KACC 18501</strain>
    </source>
</reference>
<proteinExistence type="predicted"/>
<dbReference type="CDD" id="cd07377">
    <property type="entry name" value="WHTH_GntR"/>
    <property type="match status" value="1"/>
</dbReference>
<dbReference type="Pfam" id="PF00392">
    <property type="entry name" value="GntR"/>
    <property type="match status" value="1"/>
</dbReference>
<accession>A0ABU8W0M0</accession>